<gene>
    <name evidence="1" type="ORF">CEXT_710711</name>
</gene>
<dbReference type="Proteomes" id="UP001054945">
    <property type="component" value="Unassembled WGS sequence"/>
</dbReference>
<evidence type="ECO:0008006" key="3">
    <source>
        <dbReference type="Google" id="ProtNLM"/>
    </source>
</evidence>
<sequence>MSNTACIIDWEVSLFWQSYMFQLLSIIRLQQNFGIFYSKQSYPICRSSNICNSAKENLFGLVVRYMSVTRVAVPISDFNLDDFIWVSNEYRIFNRSMPGRVLQILESAFT</sequence>
<keyword evidence="2" id="KW-1185">Reference proteome</keyword>
<reference evidence="1 2" key="1">
    <citation type="submission" date="2021-06" db="EMBL/GenBank/DDBJ databases">
        <title>Caerostris extrusa draft genome.</title>
        <authorList>
            <person name="Kono N."/>
            <person name="Arakawa K."/>
        </authorList>
    </citation>
    <scope>NUCLEOTIDE SEQUENCE [LARGE SCALE GENOMIC DNA]</scope>
</reference>
<proteinExistence type="predicted"/>
<dbReference type="EMBL" id="BPLR01003273">
    <property type="protein sequence ID" value="GIX82926.1"/>
    <property type="molecule type" value="Genomic_DNA"/>
</dbReference>
<organism evidence="1 2">
    <name type="scientific">Caerostris extrusa</name>
    <name type="common">Bark spider</name>
    <name type="synonym">Caerostris bankana</name>
    <dbReference type="NCBI Taxonomy" id="172846"/>
    <lineage>
        <taxon>Eukaryota</taxon>
        <taxon>Metazoa</taxon>
        <taxon>Ecdysozoa</taxon>
        <taxon>Arthropoda</taxon>
        <taxon>Chelicerata</taxon>
        <taxon>Arachnida</taxon>
        <taxon>Araneae</taxon>
        <taxon>Araneomorphae</taxon>
        <taxon>Entelegynae</taxon>
        <taxon>Araneoidea</taxon>
        <taxon>Araneidae</taxon>
        <taxon>Caerostris</taxon>
    </lineage>
</organism>
<comment type="caution">
    <text evidence="1">The sequence shown here is derived from an EMBL/GenBank/DDBJ whole genome shotgun (WGS) entry which is preliminary data.</text>
</comment>
<name>A0AAV4NG69_CAEEX</name>
<dbReference type="AlphaFoldDB" id="A0AAV4NG69"/>
<evidence type="ECO:0000313" key="2">
    <source>
        <dbReference type="Proteomes" id="UP001054945"/>
    </source>
</evidence>
<accession>A0AAV4NG69</accession>
<protein>
    <recommendedName>
        <fullName evidence="3">Maturase K</fullName>
    </recommendedName>
</protein>
<evidence type="ECO:0000313" key="1">
    <source>
        <dbReference type="EMBL" id="GIX82926.1"/>
    </source>
</evidence>